<evidence type="ECO:0000259" key="6">
    <source>
        <dbReference type="PROSITE" id="PS50111"/>
    </source>
</evidence>
<protein>
    <submittedName>
        <fullName evidence="8">Chemotaxis protein</fullName>
    </submittedName>
</protein>
<dbReference type="SMART" id="SM00283">
    <property type="entry name" value="MA"/>
    <property type="match status" value="1"/>
</dbReference>
<feature type="coiled-coil region" evidence="4">
    <location>
        <begin position="427"/>
        <end position="465"/>
    </location>
</feature>
<sequence length="474" mass="51185">MSNQLLSKMDASYAKSDKLIFAILVGMQVFAFALANWHDTWKMAFFAGLPLLLVPAYLMYVFPGQLVTRLVNAFALMSFCALHIQQALGMTELHFGIFAFLAFLLIYADWRVILVAALTIAVHHASFGYLQELGFGVICFTKPSFAIFLTHAAYVVVEAAVLSYIAVQIRRDRVQEIELMNYTSELDGQNGVINLRDHEMHPASDSGKALVYVIEMLHNSVSQVKQGVDAIIDASREMADGNADLSHRTEAQANSLDQTSATMDKLTVTVKQNTEHAVQANKLVLAASDIARKGGEVVSEVVQTMGSIKDSSKQIVDIIGVIDGIAFQTNILALNAAVEAARAGEQGRGFAVVASEVRSLAQRSASAAKEIKELIGNSTQKVDQGSRLVDEAGQTMEAIVSSVKHVADIMAEIAAASEAQNAGIQQINAAVNDIDSMTQQNAALVEQATAASESLIEQAANLRDVVEHFVIRKG</sequence>
<proteinExistence type="inferred from homology"/>
<dbReference type="SUPFAM" id="SSF58104">
    <property type="entry name" value="Methyl-accepting chemotaxis protein (MCP) signaling domain"/>
    <property type="match status" value="1"/>
</dbReference>
<dbReference type="EMBL" id="JACOFU010000003">
    <property type="protein sequence ID" value="MBC3831727.1"/>
    <property type="molecule type" value="Genomic_DNA"/>
</dbReference>
<evidence type="ECO:0000313" key="9">
    <source>
        <dbReference type="Proteomes" id="UP000643610"/>
    </source>
</evidence>
<dbReference type="InterPro" id="IPR004089">
    <property type="entry name" value="MCPsignal_dom"/>
</dbReference>
<keyword evidence="5" id="KW-0472">Membrane</keyword>
<dbReference type="PROSITE" id="PS50192">
    <property type="entry name" value="T_SNARE"/>
    <property type="match status" value="1"/>
</dbReference>
<feature type="domain" description="Methyl-accepting transducer" evidence="6">
    <location>
        <begin position="227"/>
        <end position="456"/>
    </location>
</feature>
<keyword evidence="5" id="KW-1133">Transmembrane helix</keyword>
<keyword evidence="5" id="KW-0812">Transmembrane</keyword>
<evidence type="ECO:0000259" key="7">
    <source>
        <dbReference type="PROSITE" id="PS50192"/>
    </source>
</evidence>
<keyword evidence="4" id="KW-0175">Coiled coil</keyword>
<keyword evidence="9" id="KW-1185">Reference proteome</keyword>
<comment type="similarity">
    <text evidence="2">Belongs to the methyl-accepting chemotaxis (MCP) protein family.</text>
</comment>
<dbReference type="Gene3D" id="1.10.287.950">
    <property type="entry name" value="Methyl-accepting chemotaxis protein"/>
    <property type="match status" value="1"/>
</dbReference>
<feature type="transmembrane region" description="Helical" evidence="5">
    <location>
        <begin position="96"/>
        <end position="125"/>
    </location>
</feature>
<accession>A0ABR6XS21</accession>
<dbReference type="InterPro" id="IPR051310">
    <property type="entry name" value="MCP_chemotaxis"/>
</dbReference>
<reference evidence="8 9" key="1">
    <citation type="submission" date="2020-08" db="EMBL/GenBank/DDBJ databases">
        <title>Novel species isolated from subtropical streams in China.</title>
        <authorList>
            <person name="Lu H."/>
        </authorList>
    </citation>
    <scope>NUCLEOTIDE SEQUENCE [LARGE SCALE GENOMIC DNA]</scope>
    <source>
        <strain evidence="8 9">KCTC 52442</strain>
    </source>
</reference>
<dbReference type="PROSITE" id="PS50111">
    <property type="entry name" value="CHEMOTAXIS_TRANSDUC_2"/>
    <property type="match status" value="1"/>
</dbReference>
<keyword evidence="1" id="KW-0488">Methylation</keyword>
<evidence type="ECO:0000256" key="3">
    <source>
        <dbReference type="PROSITE-ProRule" id="PRU00284"/>
    </source>
</evidence>
<dbReference type="PRINTS" id="PR00260">
    <property type="entry name" value="CHEMTRNSDUCR"/>
</dbReference>
<evidence type="ECO:0000256" key="5">
    <source>
        <dbReference type="SAM" id="Phobius"/>
    </source>
</evidence>
<feature type="transmembrane region" description="Helical" evidence="5">
    <location>
        <begin position="44"/>
        <end position="60"/>
    </location>
</feature>
<comment type="caution">
    <text evidence="8">The sequence shown here is derived from an EMBL/GenBank/DDBJ whole genome shotgun (WGS) entry which is preliminary data.</text>
</comment>
<organism evidence="8 9">
    <name type="scientific">Undibacterium amnicola</name>
    <dbReference type="NCBI Taxonomy" id="1834038"/>
    <lineage>
        <taxon>Bacteria</taxon>
        <taxon>Pseudomonadati</taxon>
        <taxon>Pseudomonadota</taxon>
        <taxon>Betaproteobacteria</taxon>
        <taxon>Burkholderiales</taxon>
        <taxon>Oxalobacteraceae</taxon>
        <taxon>Undibacterium</taxon>
    </lineage>
</organism>
<name>A0ABR6XS21_9BURK</name>
<dbReference type="PANTHER" id="PTHR43531">
    <property type="entry name" value="PROTEIN ICFG"/>
    <property type="match status" value="1"/>
</dbReference>
<feature type="transmembrane region" description="Helical" evidence="5">
    <location>
        <begin position="145"/>
        <end position="167"/>
    </location>
</feature>
<dbReference type="RefSeq" id="WP_186890765.1">
    <property type="nucleotide sequence ID" value="NZ_JACOFU010000003.1"/>
</dbReference>
<dbReference type="InterPro" id="IPR000727">
    <property type="entry name" value="T_SNARE_dom"/>
</dbReference>
<evidence type="ECO:0000256" key="2">
    <source>
        <dbReference type="ARBA" id="ARBA00029447"/>
    </source>
</evidence>
<dbReference type="Pfam" id="PF00015">
    <property type="entry name" value="MCPsignal"/>
    <property type="match status" value="1"/>
</dbReference>
<evidence type="ECO:0000256" key="4">
    <source>
        <dbReference type="SAM" id="Coils"/>
    </source>
</evidence>
<feature type="domain" description="T-SNARE coiled-coil homology" evidence="7">
    <location>
        <begin position="386"/>
        <end position="448"/>
    </location>
</feature>
<dbReference type="Proteomes" id="UP000643610">
    <property type="component" value="Unassembled WGS sequence"/>
</dbReference>
<keyword evidence="3" id="KW-0807">Transducer</keyword>
<feature type="transmembrane region" description="Helical" evidence="5">
    <location>
        <begin position="20"/>
        <end position="37"/>
    </location>
</feature>
<evidence type="ECO:0000313" key="8">
    <source>
        <dbReference type="EMBL" id="MBC3831727.1"/>
    </source>
</evidence>
<dbReference type="PANTHER" id="PTHR43531:SF14">
    <property type="entry name" value="METHYL-ACCEPTING CHEMOTAXIS PROTEIN I-RELATED"/>
    <property type="match status" value="1"/>
</dbReference>
<dbReference type="CDD" id="cd11386">
    <property type="entry name" value="MCP_signal"/>
    <property type="match status" value="1"/>
</dbReference>
<evidence type="ECO:0000256" key="1">
    <source>
        <dbReference type="ARBA" id="ARBA00022481"/>
    </source>
</evidence>
<gene>
    <name evidence="8" type="ORF">H8K33_09420</name>
</gene>
<dbReference type="InterPro" id="IPR004090">
    <property type="entry name" value="Chemotax_Me-accpt_rcpt"/>
</dbReference>